<evidence type="ECO:0000313" key="3">
    <source>
        <dbReference type="Proteomes" id="UP000616201"/>
    </source>
</evidence>
<keyword evidence="1" id="KW-0472">Membrane</keyword>
<proteinExistence type="predicted"/>
<keyword evidence="3" id="KW-1185">Reference proteome</keyword>
<dbReference type="AlphaFoldDB" id="A0A928YTM3"/>
<evidence type="ECO:0000256" key="1">
    <source>
        <dbReference type="SAM" id="Phobius"/>
    </source>
</evidence>
<accession>A0A928YTM3</accession>
<dbReference type="EMBL" id="PRDK01000009">
    <property type="protein sequence ID" value="MBE8715288.1"/>
    <property type="molecule type" value="Genomic_DNA"/>
</dbReference>
<feature type="transmembrane region" description="Helical" evidence="1">
    <location>
        <begin position="117"/>
        <end position="138"/>
    </location>
</feature>
<keyword evidence="1" id="KW-1133">Transmembrane helix</keyword>
<sequence length="144" mass="16848">MFRIIKKIVSTFGILISFFSLYGSLFVYGSKLPENLSEGFWGRKVINVDDITYREPRDFDNVAIPKFLAIFLNYAFTYITYIAIVIICLVSLTFFLKRLIKWYNDIVWERKYVKKPMDAWALNLLFICTLIIISGSIFNSLLAK</sequence>
<feature type="transmembrane region" description="Helical" evidence="1">
    <location>
        <begin position="12"/>
        <end position="30"/>
    </location>
</feature>
<feature type="transmembrane region" description="Helical" evidence="1">
    <location>
        <begin position="75"/>
        <end position="96"/>
    </location>
</feature>
<dbReference type="RefSeq" id="WP_231388360.1">
    <property type="nucleotide sequence ID" value="NZ_MU158698.1"/>
</dbReference>
<gene>
    <name evidence="2" type="ORF">C4F49_16550</name>
</gene>
<comment type="caution">
    <text evidence="2">The sequence shown here is derived from an EMBL/GenBank/DDBJ whole genome shotgun (WGS) entry which is preliminary data.</text>
</comment>
<dbReference type="Proteomes" id="UP000616201">
    <property type="component" value="Unassembled WGS sequence"/>
</dbReference>
<keyword evidence="1" id="KW-0812">Transmembrane</keyword>
<organism evidence="2 3">
    <name type="scientific">Sphingobacterium hungaricum</name>
    <dbReference type="NCBI Taxonomy" id="2082723"/>
    <lineage>
        <taxon>Bacteria</taxon>
        <taxon>Pseudomonadati</taxon>
        <taxon>Bacteroidota</taxon>
        <taxon>Sphingobacteriia</taxon>
        <taxon>Sphingobacteriales</taxon>
        <taxon>Sphingobacteriaceae</taxon>
        <taxon>Sphingobacterium</taxon>
    </lineage>
</organism>
<protein>
    <submittedName>
        <fullName evidence="2">Uncharacterized protein</fullName>
    </submittedName>
</protein>
<reference evidence="2" key="1">
    <citation type="submission" date="2018-02" db="EMBL/GenBank/DDBJ databases">
        <authorList>
            <person name="Vasarhelyi B.M."/>
            <person name="Deshmukh S."/>
            <person name="Balint B."/>
            <person name="Kukolya J."/>
        </authorList>
    </citation>
    <scope>NUCLEOTIDE SEQUENCE</scope>
    <source>
        <strain evidence="2">KB22</strain>
    </source>
</reference>
<evidence type="ECO:0000313" key="2">
    <source>
        <dbReference type="EMBL" id="MBE8715288.1"/>
    </source>
</evidence>
<name>A0A928YTM3_9SPHI</name>